<comment type="cofactor">
    <cofactor evidence="1">
        <name>[4Fe-4S] cluster</name>
        <dbReference type="ChEBI" id="CHEBI:49883"/>
    </cofactor>
</comment>
<feature type="domain" description="Radical SAM core" evidence="8">
    <location>
        <begin position="76"/>
        <end position="308"/>
    </location>
</feature>
<evidence type="ECO:0000256" key="7">
    <source>
        <dbReference type="ARBA" id="ARBA00023601"/>
    </source>
</evidence>
<evidence type="ECO:0000256" key="4">
    <source>
        <dbReference type="ARBA" id="ARBA00022723"/>
    </source>
</evidence>
<dbReference type="Gene3D" id="3.20.20.70">
    <property type="entry name" value="Aldolase class I"/>
    <property type="match status" value="1"/>
</dbReference>
<keyword evidence="4" id="KW-0479">Metal-binding</keyword>
<dbReference type="eggNOG" id="COG0641">
    <property type="taxonomic scope" value="Bacteria"/>
</dbReference>
<dbReference type="InterPro" id="IPR023867">
    <property type="entry name" value="Sulphatase_maturase_rSAM"/>
</dbReference>
<dbReference type="NCBIfam" id="TIGR04085">
    <property type="entry name" value="rSAM_more_4Fe4S"/>
    <property type="match status" value="1"/>
</dbReference>
<dbReference type="GO" id="GO:0016491">
    <property type="term" value="F:oxidoreductase activity"/>
    <property type="evidence" value="ECO:0007669"/>
    <property type="project" value="InterPro"/>
</dbReference>
<dbReference type="InterPro" id="IPR058240">
    <property type="entry name" value="rSAM_sf"/>
</dbReference>
<dbReference type="PANTHER" id="PTHR43273:SF3">
    <property type="entry name" value="ANAEROBIC SULFATASE-MATURATING ENZYME HOMOLOG ASLB-RELATED"/>
    <property type="match status" value="1"/>
</dbReference>
<dbReference type="PROSITE" id="PS51918">
    <property type="entry name" value="RADICAL_SAM"/>
    <property type="match status" value="1"/>
</dbReference>
<keyword evidence="2" id="KW-0004">4Fe-4S</keyword>
<dbReference type="PANTHER" id="PTHR43273">
    <property type="entry name" value="ANAEROBIC SULFATASE-MATURATING ENZYME HOMOLOG ASLB-RELATED"/>
    <property type="match status" value="1"/>
</dbReference>
<keyword evidence="10" id="KW-1185">Reference proteome</keyword>
<dbReference type="STRING" id="1499967.U27_05893"/>
<dbReference type="InterPro" id="IPR000385">
    <property type="entry name" value="MoaA_NifB_PqqE_Fe-S-bd_CS"/>
</dbReference>
<dbReference type="InterPro" id="IPR023885">
    <property type="entry name" value="4Fe4S-binding_SPASM_dom"/>
</dbReference>
<proteinExistence type="inferred from homology"/>
<dbReference type="SFLD" id="SFLDS00029">
    <property type="entry name" value="Radical_SAM"/>
    <property type="match status" value="1"/>
</dbReference>
<name>A0A081C2W3_VECG1</name>
<gene>
    <name evidence="9" type="ORF">U27_05893</name>
</gene>
<dbReference type="GO" id="GO:0051539">
    <property type="term" value="F:4 iron, 4 sulfur cluster binding"/>
    <property type="evidence" value="ECO:0007669"/>
    <property type="project" value="UniProtKB-KW"/>
</dbReference>
<evidence type="ECO:0000256" key="1">
    <source>
        <dbReference type="ARBA" id="ARBA00001966"/>
    </source>
</evidence>
<dbReference type="SFLD" id="SFLDG01386">
    <property type="entry name" value="main_SPASM_domain-containing"/>
    <property type="match status" value="1"/>
</dbReference>
<keyword evidence="3" id="KW-0949">S-adenosyl-L-methionine</keyword>
<dbReference type="PROSITE" id="PS01305">
    <property type="entry name" value="MOAA_NIFB_PQQE"/>
    <property type="match status" value="1"/>
</dbReference>
<sequence>MDIYTIPHREKYIVYRPLKRLAFVANAALVNLLVKTRGDPTSPCLAEHRESHDFLKTIGFWELDPPPPPSPSLNASFTPTVAVLFLTTACDFRCVYCYASGGDHAVQNLPFESGCRIIDAVCQNAMDAGQEHFDLNFHGGGEPTLARKTFRRLVDYARAKSLPCQISVASNGDWNSEERDWILEHLDNVSLSFDGIQDVQDRQRPLASGQGSFETILETIRAMDRRQFPYGIRLTVTNESIDVLGRSIEFLCKDTSCQTFQIEPAFDHGRAQRDGTALTHNERFAAAFLQAYDIAASYGRHLYYSGARPWVLTSRFCQAPERALVITPGGSLTACYEIYSDDHALARDFFLGKLDDNGQIHIDVEARQQLFKKLEERRTLCEDCFCYWHCAGDCPSKTFSGKGHLYFGARCDLNRLITKELLIRYITDGNGIWQGTERGIGGDC</sequence>
<evidence type="ECO:0000256" key="3">
    <source>
        <dbReference type="ARBA" id="ARBA00022691"/>
    </source>
</evidence>
<evidence type="ECO:0000259" key="8">
    <source>
        <dbReference type="PROSITE" id="PS51918"/>
    </source>
</evidence>
<dbReference type="Proteomes" id="UP000030661">
    <property type="component" value="Unassembled WGS sequence"/>
</dbReference>
<evidence type="ECO:0000313" key="9">
    <source>
        <dbReference type="EMBL" id="GAK58918.1"/>
    </source>
</evidence>
<protein>
    <submittedName>
        <fullName evidence="9">Putative radical SAM domain protein</fullName>
    </submittedName>
</protein>
<dbReference type="AlphaFoldDB" id="A0A081C2W3"/>
<dbReference type="SUPFAM" id="SSF102114">
    <property type="entry name" value="Radical SAM enzymes"/>
    <property type="match status" value="1"/>
</dbReference>
<dbReference type="InterPro" id="IPR007197">
    <property type="entry name" value="rSAM"/>
</dbReference>
<reference evidence="9" key="1">
    <citation type="journal article" date="2015" name="PeerJ">
        <title>First genomic representation of candidate bacterial phylum KSB3 points to enhanced environmental sensing as a trigger of wastewater bulking.</title>
        <authorList>
            <person name="Sekiguchi Y."/>
            <person name="Ohashi A."/>
            <person name="Parks D.H."/>
            <person name="Yamauchi T."/>
            <person name="Tyson G.W."/>
            <person name="Hugenholtz P."/>
        </authorList>
    </citation>
    <scope>NUCLEOTIDE SEQUENCE [LARGE SCALE GENOMIC DNA]</scope>
</reference>
<keyword evidence="6" id="KW-0411">Iron-sulfur</keyword>
<dbReference type="EMBL" id="DF820468">
    <property type="protein sequence ID" value="GAK58918.1"/>
    <property type="molecule type" value="Genomic_DNA"/>
</dbReference>
<comment type="similarity">
    <text evidence="7">Belongs to the radical SAM superfamily. Anaerobic sulfatase-maturating enzyme family.</text>
</comment>
<dbReference type="HOGENOM" id="CLU_009273_3_2_0"/>
<organism evidence="9">
    <name type="scientific">Vecturithrix granuli</name>
    <dbReference type="NCBI Taxonomy" id="1499967"/>
    <lineage>
        <taxon>Bacteria</taxon>
        <taxon>Candidatus Moduliflexota</taxon>
        <taxon>Candidatus Vecturitrichia</taxon>
        <taxon>Candidatus Vecturitrichales</taxon>
        <taxon>Candidatus Vecturitrichaceae</taxon>
        <taxon>Candidatus Vecturithrix</taxon>
    </lineage>
</organism>
<accession>A0A081C2W3</accession>
<dbReference type="SFLD" id="SFLDG01067">
    <property type="entry name" value="SPASM/twitch_domain_containing"/>
    <property type="match status" value="1"/>
</dbReference>
<dbReference type="SFLD" id="SFLDG01384">
    <property type="entry name" value="thioether_bond_formation_requi"/>
    <property type="match status" value="1"/>
</dbReference>
<dbReference type="GO" id="GO:0046872">
    <property type="term" value="F:metal ion binding"/>
    <property type="evidence" value="ECO:0007669"/>
    <property type="project" value="UniProtKB-KW"/>
</dbReference>
<evidence type="ECO:0000256" key="2">
    <source>
        <dbReference type="ARBA" id="ARBA00022485"/>
    </source>
</evidence>
<dbReference type="Pfam" id="PF04055">
    <property type="entry name" value="Radical_SAM"/>
    <property type="match status" value="1"/>
</dbReference>
<evidence type="ECO:0000313" key="10">
    <source>
        <dbReference type="Proteomes" id="UP000030661"/>
    </source>
</evidence>
<dbReference type="InterPro" id="IPR013785">
    <property type="entry name" value="Aldolase_TIM"/>
</dbReference>
<keyword evidence="5" id="KW-0408">Iron</keyword>
<dbReference type="CDD" id="cd01335">
    <property type="entry name" value="Radical_SAM"/>
    <property type="match status" value="1"/>
</dbReference>
<evidence type="ECO:0000256" key="5">
    <source>
        <dbReference type="ARBA" id="ARBA00023004"/>
    </source>
</evidence>
<evidence type="ECO:0000256" key="6">
    <source>
        <dbReference type="ARBA" id="ARBA00023014"/>
    </source>
</evidence>